<dbReference type="Gene3D" id="1.10.510.10">
    <property type="entry name" value="Transferase(Phosphotransferase) domain 1"/>
    <property type="match status" value="1"/>
</dbReference>
<dbReference type="InterPro" id="IPR017441">
    <property type="entry name" value="Protein_kinase_ATP_BS"/>
</dbReference>
<dbReference type="Proteomes" id="UP001141806">
    <property type="component" value="Unassembled WGS sequence"/>
</dbReference>
<feature type="domain" description="Protein kinase" evidence="9">
    <location>
        <begin position="104"/>
        <end position="390"/>
    </location>
</feature>
<name>A0A9Q0H6G1_9MAGN</name>
<feature type="transmembrane region" description="Helical" evidence="8">
    <location>
        <begin position="9"/>
        <end position="29"/>
    </location>
</feature>
<sequence>MMEAKKSNIITVGALISLIIVIAVARIFLKLSRAFFLIAGAGIAAILAIFIWVFVQYHRNNRGRLMESNSVSNGRELQLGFSFLRRVAGVPTKFRYKELEMATNNFQSMIGEGASASVYKGKLDDDTLVAVKRITAEQHGEKEFKAEVAAIASAQHINLVRLLGYCCVVGGPKFLVYEFIQNGSLDSWIFPHGSKYSSLQGCLPWELRYSVTIDIAKALAYLHHDCRSKILHLDVKPENILLDENFRAIVTDFGLSKLMGKNESRVIMSVHGTRGYLAPEWLLENGICEKSDIYSYGMVVLEIIGGRRNVRLMEDDEERYWSYFPRIVSEKERQGKLMEIVDERLVRNGGIDERQVRLLVHVALWCIQEDPKLRPSMACVVEMLEGHVVVDKPPETEMIIVDLLSMDHNPIIDHIRVKNAALTTSKVEIERPSTSNCSLSVSILSGR</sequence>
<feature type="transmembrane region" description="Helical" evidence="8">
    <location>
        <begin position="35"/>
        <end position="55"/>
    </location>
</feature>
<evidence type="ECO:0000313" key="10">
    <source>
        <dbReference type="EMBL" id="KAJ4958437.1"/>
    </source>
</evidence>
<proteinExistence type="inferred from homology"/>
<dbReference type="SUPFAM" id="SSF56112">
    <property type="entry name" value="Protein kinase-like (PK-like)"/>
    <property type="match status" value="1"/>
</dbReference>
<dbReference type="GO" id="GO:0004674">
    <property type="term" value="F:protein serine/threonine kinase activity"/>
    <property type="evidence" value="ECO:0007669"/>
    <property type="project" value="UniProtKB-KW"/>
</dbReference>
<dbReference type="PANTHER" id="PTHR47976">
    <property type="entry name" value="G-TYPE LECTIN S-RECEPTOR-LIKE SERINE/THREONINE-PROTEIN KINASE SD2-5"/>
    <property type="match status" value="1"/>
</dbReference>
<comment type="similarity">
    <text evidence="7">Belongs to the protein kinase superfamily.</text>
</comment>
<evidence type="ECO:0000256" key="2">
    <source>
        <dbReference type="ARBA" id="ARBA00022729"/>
    </source>
</evidence>
<evidence type="ECO:0000259" key="9">
    <source>
        <dbReference type="PROSITE" id="PS50011"/>
    </source>
</evidence>
<keyword evidence="3 6" id="KW-0547">Nucleotide-binding</keyword>
<keyword evidence="5 6" id="KW-0067">ATP-binding</keyword>
<reference evidence="10" key="1">
    <citation type="journal article" date="2023" name="Plant J.">
        <title>The genome of the king protea, Protea cynaroides.</title>
        <authorList>
            <person name="Chang J."/>
            <person name="Duong T.A."/>
            <person name="Schoeman C."/>
            <person name="Ma X."/>
            <person name="Roodt D."/>
            <person name="Barker N."/>
            <person name="Li Z."/>
            <person name="Van de Peer Y."/>
            <person name="Mizrachi E."/>
        </authorList>
    </citation>
    <scope>NUCLEOTIDE SEQUENCE</scope>
    <source>
        <tissue evidence="10">Young leaves</tissue>
    </source>
</reference>
<organism evidence="10 11">
    <name type="scientific">Protea cynaroides</name>
    <dbReference type="NCBI Taxonomy" id="273540"/>
    <lineage>
        <taxon>Eukaryota</taxon>
        <taxon>Viridiplantae</taxon>
        <taxon>Streptophyta</taxon>
        <taxon>Embryophyta</taxon>
        <taxon>Tracheophyta</taxon>
        <taxon>Spermatophyta</taxon>
        <taxon>Magnoliopsida</taxon>
        <taxon>Proteales</taxon>
        <taxon>Proteaceae</taxon>
        <taxon>Protea</taxon>
    </lineage>
</organism>
<protein>
    <recommendedName>
        <fullName evidence="9">Protein kinase domain-containing protein</fullName>
    </recommendedName>
</protein>
<dbReference type="FunFam" id="1.10.510.10:FF:000537">
    <property type="entry name" value="Putative receptor-like protein kinase"/>
    <property type="match status" value="1"/>
</dbReference>
<evidence type="ECO:0000256" key="1">
    <source>
        <dbReference type="ARBA" id="ARBA00022679"/>
    </source>
</evidence>
<dbReference type="InterPro" id="IPR000719">
    <property type="entry name" value="Prot_kinase_dom"/>
</dbReference>
<evidence type="ECO:0000256" key="7">
    <source>
        <dbReference type="RuleBase" id="RU000304"/>
    </source>
</evidence>
<dbReference type="Pfam" id="PF00069">
    <property type="entry name" value="Pkinase"/>
    <property type="match status" value="1"/>
</dbReference>
<dbReference type="Gene3D" id="3.30.200.20">
    <property type="entry name" value="Phosphorylase Kinase, domain 1"/>
    <property type="match status" value="1"/>
</dbReference>
<keyword evidence="8" id="KW-1133">Transmembrane helix</keyword>
<dbReference type="EMBL" id="JAMYWD010000010">
    <property type="protein sequence ID" value="KAJ4958437.1"/>
    <property type="molecule type" value="Genomic_DNA"/>
</dbReference>
<keyword evidence="8" id="KW-0472">Membrane</keyword>
<feature type="binding site" evidence="6">
    <location>
        <position position="132"/>
    </location>
    <ligand>
        <name>ATP</name>
        <dbReference type="ChEBI" id="CHEBI:30616"/>
    </ligand>
</feature>
<dbReference type="SMART" id="SM00220">
    <property type="entry name" value="S_TKc"/>
    <property type="match status" value="1"/>
</dbReference>
<keyword evidence="4" id="KW-0418">Kinase</keyword>
<evidence type="ECO:0000256" key="5">
    <source>
        <dbReference type="ARBA" id="ARBA00022840"/>
    </source>
</evidence>
<dbReference type="AlphaFoldDB" id="A0A9Q0H6G1"/>
<dbReference type="InterPro" id="IPR051343">
    <property type="entry name" value="G-type_lectin_kinases/EP1-like"/>
</dbReference>
<dbReference type="PROSITE" id="PS50011">
    <property type="entry name" value="PROTEIN_KINASE_DOM"/>
    <property type="match status" value="1"/>
</dbReference>
<dbReference type="GO" id="GO:0005524">
    <property type="term" value="F:ATP binding"/>
    <property type="evidence" value="ECO:0007669"/>
    <property type="project" value="UniProtKB-UniRule"/>
</dbReference>
<keyword evidence="11" id="KW-1185">Reference proteome</keyword>
<evidence type="ECO:0000256" key="6">
    <source>
        <dbReference type="PROSITE-ProRule" id="PRU10141"/>
    </source>
</evidence>
<evidence type="ECO:0000256" key="4">
    <source>
        <dbReference type="ARBA" id="ARBA00022777"/>
    </source>
</evidence>
<evidence type="ECO:0000256" key="8">
    <source>
        <dbReference type="SAM" id="Phobius"/>
    </source>
</evidence>
<evidence type="ECO:0000313" key="11">
    <source>
        <dbReference type="Proteomes" id="UP001141806"/>
    </source>
</evidence>
<accession>A0A9Q0H6G1</accession>
<dbReference type="PROSITE" id="PS00108">
    <property type="entry name" value="PROTEIN_KINASE_ST"/>
    <property type="match status" value="1"/>
</dbReference>
<dbReference type="FunFam" id="3.30.200.20:FF:000483">
    <property type="entry name" value="Putative receptor-like protein kinase"/>
    <property type="match status" value="1"/>
</dbReference>
<comment type="caution">
    <text evidence="10">The sequence shown here is derived from an EMBL/GenBank/DDBJ whole genome shotgun (WGS) entry which is preliminary data.</text>
</comment>
<dbReference type="OrthoDB" id="2418081at2759"/>
<dbReference type="PANTHER" id="PTHR47976:SF115">
    <property type="entry name" value="RECEPTOR-LIKE SERINE_THREONINE-PROTEIN KINASE"/>
    <property type="match status" value="1"/>
</dbReference>
<keyword evidence="2" id="KW-0732">Signal</keyword>
<evidence type="ECO:0000256" key="3">
    <source>
        <dbReference type="ARBA" id="ARBA00022741"/>
    </source>
</evidence>
<dbReference type="InterPro" id="IPR008271">
    <property type="entry name" value="Ser/Thr_kinase_AS"/>
</dbReference>
<dbReference type="InterPro" id="IPR011009">
    <property type="entry name" value="Kinase-like_dom_sf"/>
</dbReference>
<gene>
    <name evidence="10" type="ORF">NE237_025548</name>
</gene>
<dbReference type="PROSITE" id="PS00107">
    <property type="entry name" value="PROTEIN_KINASE_ATP"/>
    <property type="match status" value="1"/>
</dbReference>
<keyword evidence="1" id="KW-0808">Transferase</keyword>
<keyword evidence="8" id="KW-0812">Transmembrane</keyword>
<keyword evidence="7" id="KW-0723">Serine/threonine-protein kinase</keyword>